<keyword evidence="4 7" id="KW-1133">Transmembrane helix</keyword>
<dbReference type="OMA" id="RICAMET"/>
<comment type="domain">
    <text evidence="7">The DHHC domain is required for palmitoyltransferase activity.</text>
</comment>
<evidence type="ECO:0000256" key="7">
    <source>
        <dbReference type="RuleBase" id="RU079119"/>
    </source>
</evidence>
<evidence type="ECO:0000256" key="2">
    <source>
        <dbReference type="ARBA" id="ARBA00022679"/>
    </source>
</evidence>
<comment type="subcellular location">
    <subcellularLocation>
        <location evidence="1">Membrane</location>
        <topology evidence="1">Multi-pass membrane protein</topology>
    </subcellularLocation>
</comment>
<protein>
    <recommendedName>
        <fullName evidence="7">Palmitoyltransferase</fullName>
        <ecNumber evidence="7">2.3.1.225</ecNumber>
    </recommendedName>
</protein>
<feature type="transmembrane region" description="Helical" evidence="7">
    <location>
        <begin position="180"/>
        <end position="206"/>
    </location>
</feature>
<feature type="domain" description="Palmitoyltransferase DHHC" evidence="8">
    <location>
        <begin position="86"/>
        <end position="212"/>
    </location>
</feature>
<dbReference type="STRING" id="126957.T1J7N8"/>
<reference evidence="10" key="1">
    <citation type="submission" date="2011-05" db="EMBL/GenBank/DDBJ databases">
        <authorList>
            <person name="Richards S.R."/>
            <person name="Qu J."/>
            <person name="Jiang H."/>
            <person name="Jhangiani S.N."/>
            <person name="Agravi P."/>
            <person name="Goodspeed R."/>
            <person name="Gross S."/>
            <person name="Mandapat C."/>
            <person name="Jackson L."/>
            <person name="Mathew T."/>
            <person name="Pu L."/>
            <person name="Thornton R."/>
            <person name="Saada N."/>
            <person name="Wilczek-Boney K.B."/>
            <person name="Lee S."/>
            <person name="Kovar C."/>
            <person name="Wu Y."/>
            <person name="Scherer S.E."/>
            <person name="Worley K.C."/>
            <person name="Muzny D.M."/>
            <person name="Gibbs R."/>
        </authorList>
    </citation>
    <scope>NUCLEOTIDE SEQUENCE</scope>
    <source>
        <strain evidence="10">Brora</strain>
    </source>
</reference>
<evidence type="ECO:0000256" key="6">
    <source>
        <dbReference type="ARBA" id="ARBA00023315"/>
    </source>
</evidence>
<keyword evidence="5 7" id="KW-0472">Membrane</keyword>
<keyword evidence="3 7" id="KW-0812">Transmembrane</keyword>
<dbReference type="InterPro" id="IPR039859">
    <property type="entry name" value="PFA4/ZDH16/20/ERF2-like"/>
</dbReference>
<evidence type="ECO:0000313" key="10">
    <source>
        <dbReference type="Proteomes" id="UP000014500"/>
    </source>
</evidence>
<dbReference type="AlphaFoldDB" id="T1J7N8"/>
<dbReference type="PROSITE" id="PS50216">
    <property type="entry name" value="DHHC"/>
    <property type="match status" value="1"/>
</dbReference>
<dbReference type="Pfam" id="PF01529">
    <property type="entry name" value="DHHC"/>
    <property type="match status" value="1"/>
</dbReference>
<feature type="transmembrane region" description="Helical" evidence="7">
    <location>
        <begin position="12"/>
        <end position="36"/>
    </location>
</feature>
<sequence>MCVGPLKRLWHWGPLLALGIVKVVSLSMWHCSLMWWSPFNSLGGFLNMSIFTMWNALTLYHFFSAMIIGPGSLPANWKPENRDEIKYLQYCKFCDGYKAPRAHHCRKCNKCIKKMDHHCPWINNCCGHDNHTHFVLFLLCAVCGCMQASIVLCCSLYRALHRKWYMYYGTGDEPVVILGLFGFICCTFALGMALGVVIAVGGLFYFQKEQIRQKDKKRCRAKKYIIVEGCSGNWFPISKGFRVCCSVPLSDESRIRLDEGDRVLVTRWKRHWLYGEKILTELQYATQEVIRIRGWFPRVCAVEITNIEGVQSTEKIKKA</sequence>
<dbReference type="Proteomes" id="UP000014500">
    <property type="component" value="Unassembled WGS sequence"/>
</dbReference>
<keyword evidence="2 7" id="KW-0808">Transferase</keyword>
<dbReference type="eggNOG" id="KOG1314">
    <property type="taxonomic scope" value="Eukaryota"/>
</dbReference>
<feature type="transmembrane region" description="Helical" evidence="7">
    <location>
        <begin position="134"/>
        <end position="160"/>
    </location>
</feature>
<dbReference type="EMBL" id="JH431938">
    <property type="status" value="NOT_ANNOTATED_CDS"/>
    <property type="molecule type" value="Genomic_DNA"/>
</dbReference>
<evidence type="ECO:0000313" key="9">
    <source>
        <dbReference type="EnsemblMetazoa" id="SMAR009693-PA"/>
    </source>
</evidence>
<dbReference type="InterPro" id="IPR001594">
    <property type="entry name" value="Palmitoyltrfase_DHHC"/>
</dbReference>
<keyword evidence="6 7" id="KW-0012">Acyltransferase</keyword>
<proteinExistence type="inferred from homology"/>
<evidence type="ECO:0000256" key="5">
    <source>
        <dbReference type="ARBA" id="ARBA00023136"/>
    </source>
</evidence>
<comment type="catalytic activity">
    <reaction evidence="7">
        <text>L-cysteinyl-[protein] + hexadecanoyl-CoA = S-hexadecanoyl-L-cysteinyl-[protein] + CoA</text>
        <dbReference type="Rhea" id="RHEA:36683"/>
        <dbReference type="Rhea" id="RHEA-COMP:10131"/>
        <dbReference type="Rhea" id="RHEA-COMP:11032"/>
        <dbReference type="ChEBI" id="CHEBI:29950"/>
        <dbReference type="ChEBI" id="CHEBI:57287"/>
        <dbReference type="ChEBI" id="CHEBI:57379"/>
        <dbReference type="ChEBI" id="CHEBI:74151"/>
        <dbReference type="EC" id="2.3.1.225"/>
    </reaction>
</comment>
<dbReference type="PhylomeDB" id="T1J7N8"/>
<organism evidence="9 10">
    <name type="scientific">Strigamia maritima</name>
    <name type="common">European centipede</name>
    <name type="synonym">Geophilus maritimus</name>
    <dbReference type="NCBI Taxonomy" id="126957"/>
    <lineage>
        <taxon>Eukaryota</taxon>
        <taxon>Metazoa</taxon>
        <taxon>Ecdysozoa</taxon>
        <taxon>Arthropoda</taxon>
        <taxon>Myriapoda</taxon>
        <taxon>Chilopoda</taxon>
        <taxon>Pleurostigmophora</taxon>
        <taxon>Geophilomorpha</taxon>
        <taxon>Linotaeniidae</taxon>
        <taxon>Strigamia</taxon>
    </lineage>
</organism>
<evidence type="ECO:0000259" key="8">
    <source>
        <dbReference type="Pfam" id="PF01529"/>
    </source>
</evidence>
<feature type="transmembrane region" description="Helical" evidence="7">
    <location>
        <begin position="42"/>
        <end position="63"/>
    </location>
</feature>
<evidence type="ECO:0000256" key="4">
    <source>
        <dbReference type="ARBA" id="ARBA00022989"/>
    </source>
</evidence>
<reference evidence="9" key="2">
    <citation type="submission" date="2015-02" db="UniProtKB">
        <authorList>
            <consortium name="EnsemblMetazoa"/>
        </authorList>
    </citation>
    <scope>IDENTIFICATION</scope>
</reference>
<dbReference type="EC" id="2.3.1.225" evidence="7"/>
<name>T1J7N8_STRMM</name>
<keyword evidence="10" id="KW-1185">Reference proteome</keyword>
<dbReference type="EnsemblMetazoa" id="SMAR009693-RA">
    <property type="protein sequence ID" value="SMAR009693-PA"/>
    <property type="gene ID" value="SMAR009693"/>
</dbReference>
<evidence type="ECO:0000256" key="1">
    <source>
        <dbReference type="ARBA" id="ARBA00004141"/>
    </source>
</evidence>
<dbReference type="HOGENOM" id="CLU_044394_1_0_1"/>
<accession>T1J7N8</accession>
<comment type="similarity">
    <text evidence="7">Belongs to the DHHC palmitoyltransferase family.</text>
</comment>
<evidence type="ECO:0000256" key="3">
    <source>
        <dbReference type="ARBA" id="ARBA00022692"/>
    </source>
</evidence>
<dbReference type="GO" id="GO:0019706">
    <property type="term" value="F:protein-cysteine S-palmitoyltransferase activity"/>
    <property type="evidence" value="ECO:0007669"/>
    <property type="project" value="UniProtKB-EC"/>
</dbReference>
<dbReference type="PANTHER" id="PTHR12246">
    <property type="entry name" value="PALMITOYLTRANSFERASE ZDHHC16"/>
    <property type="match status" value="1"/>
</dbReference>
<dbReference type="GO" id="GO:0016020">
    <property type="term" value="C:membrane"/>
    <property type="evidence" value="ECO:0007669"/>
    <property type="project" value="UniProtKB-SubCell"/>
</dbReference>